<dbReference type="InterPro" id="IPR046522">
    <property type="entry name" value="DUF6699"/>
</dbReference>
<keyword evidence="4" id="KW-1185">Reference proteome</keyword>
<evidence type="ECO:0000313" key="4">
    <source>
        <dbReference type="Proteomes" id="UP000054549"/>
    </source>
</evidence>
<dbReference type="Pfam" id="PF20415">
    <property type="entry name" value="DUF6699"/>
    <property type="match status" value="1"/>
</dbReference>
<gene>
    <name evidence="3" type="ORF">M378DRAFT_169385</name>
</gene>
<organism evidence="3 4">
    <name type="scientific">Amanita muscaria (strain Koide BX008)</name>
    <dbReference type="NCBI Taxonomy" id="946122"/>
    <lineage>
        <taxon>Eukaryota</taxon>
        <taxon>Fungi</taxon>
        <taxon>Dikarya</taxon>
        <taxon>Basidiomycota</taxon>
        <taxon>Agaricomycotina</taxon>
        <taxon>Agaricomycetes</taxon>
        <taxon>Agaricomycetidae</taxon>
        <taxon>Agaricales</taxon>
        <taxon>Pluteineae</taxon>
        <taxon>Amanitaceae</taxon>
        <taxon>Amanita</taxon>
    </lineage>
</organism>
<feature type="domain" description="DUF6699" evidence="2">
    <location>
        <begin position="79"/>
        <end position="161"/>
    </location>
</feature>
<proteinExistence type="predicted"/>
<feature type="compositionally biased region" description="Pro residues" evidence="1">
    <location>
        <begin position="46"/>
        <end position="58"/>
    </location>
</feature>
<dbReference type="InParanoid" id="A0A0C2WDJ4"/>
<dbReference type="AlphaFoldDB" id="A0A0C2WDJ4"/>
<sequence length="195" mass="21451">MNSWTPRASFSPYAPYEGQALRPTTHSASLSALSRRVSNTSALMPPATPRLEPIPLPPTSFDDTTLNTVVTYASRPRVQYDVRHHPGYASAPKGRQYWSQEPATNPPTPKMVIVCIVLPRPFVVYPASSDLNYVTVRDVLAATHSAFREAAQGAVADDETWIPGFSIWSGASNGRYTWAGLAEQSAPRTWLLHIE</sequence>
<evidence type="ECO:0000259" key="2">
    <source>
        <dbReference type="Pfam" id="PF20415"/>
    </source>
</evidence>
<accession>A0A0C2WDJ4</accession>
<dbReference type="Proteomes" id="UP000054549">
    <property type="component" value="Unassembled WGS sequence"/>
</dbReference>
<evidence type="ECO:0000256" key="1">
    <source>
        <dbReference type="SAM" id="MobiDB-lite"/>
    </source>
</evidence>
<name>A0A0C2WDJ4_AMAMK</name>
<dbReference type="HOGENOM" id="CLU_121998_0_0_1"/>
<dbReference type="EMBL" id="KN818316">
    <property type="protein sequence ID" value="KIL59427.1"/>
    <property type="molecule type" value="Genomic_DNA"/>
</dbReference>
<feature type="region of interest" description="Disordered" evidence="1">
    <location>
        <begin position="41"/>
        <end position="60"/>
    </location>
</feature>
<protein>
    <recommendedName>
        <fullName evidence="2">DUF6699 domain-containing protein</fullName>
    </recommendedName>
</protein>
<reference evidence="3 4" key="1">
    <citation type="submission" date="2014-04" db="EMBL/GenBank/DDBJ databases">
        <title>Evolutionary Origins and Diversification of the Mycorrhizal Mutualists.</title>
        <authorList>
            <consortium name="DOE Joint Genome Institute"/>
            <consortium name="Mycorrhizal Genomics Consortium"/>
            <person name="Kohler A."/>
            <person name="Kuo A."/>
            <person name="Nagy L.G."/>
            <person name="Floudas D."/>
            <person name="Copeland A."/>
            <person name="Barry K.W."/>
            <person name="Cichocki N."/>
            <person name="Veneault-Fourrey C."/>
            <person name="LaButti K."/>
            <person name="Lindquist E.A."/>
            <person name="Lipzen A."/>
            <person name="Lundell T."/>
            <person name="Morin E."/>
            <person name="Murat C."/>
            <person name="Riley R."/>
            <person name="Ohm R."/>
            <person name="Sun H."/>
            <person name="Tunlid A."/>
            <person name="Henrissat B."/>
            <person name="Grigoriev I.V."/>
            <person name="Hibbett D.S."/>
            <person name="Martin F."/>
        </authorList>
    </citation>
    <scope>NUCLEOTIDE SEQUENCE [LARGE SCALE GENOMIC DNA]</scope>
    <source>
        <strain evidence="3 4">Koide BX008</strain>
    </source>
</reference>
<evidence type="ECO:0000313" key="3">
    <source>
        <dbReference type="EMBL" id="KIL59427.1"/>
    </source>
</evidence>